<keyword evidence="18" id="KW-0675">Receptor</keyword>
<dbReference type="FunFam" id="3.80.10.10:FF:000041">
    <property type="entry name" value="LRR receptor-like serine/threonine-protein kinase ERECTA"/>
    <property type="match status" value="2"/>
</dbReference>
<keyword evidence="7" id="KW-0597">Phosphoprotein</keyword>
<dbReference type="EC" id="2.7.11.1" evidence="4"/>
<keyword evidence="6" id="KW-0723">Serine/threonine-protein kinase</keyword>
<evidence type="ECO:0000256" key="16">
    <source>
        <dbReference type="ARBA" id="ARBA00022989"/>
    </source>
</evidence>
<keyword evidence="12" id="KW-0677">Repeat</keyword>
<evidence type="ECO:0000256" key="5">
    <source>
        <dbReference type="ARBA" id="ARBA00022475"/>
    </source>
</evidence>
<evidence type="ECO:0000256" key="13">
    <source>
        <dbReference type="ARBA" id="ARBA00022741"/>
    </source>
</evidence>
<comment type="subcellular location">
    <subcellularLocation>
        <location evidence="1">Cell membrane</location>
        <topology evidence="1">Single-pass type I membrane protein</topology>
    </subcellularLocation>
</comment>
<dbReference type="GO" id="GO:0004674">
    <property type="term" value="F:protein serine/threonine kinase activity"/>
    <property type="evidence" value="ECO:0007669"/>
    <property type="project" value="UniProtKB-KW"/>
</dbReference>
<dbReference type="InterPro" id="IPR055414">
    <property type="entry name" value="LRR_R13L4/SHOC2-like"/>
</dbReference>
<evidence type="ECO:0000256" key="15">
    <source>
        <dbReference type="ARBA" id="ARBA00022840"/>
    </source>
</evidence>
<dbReference type="InterPro" id="IPR013210">
    <property type="entry name" value="LRR_N_plant-typ"/>
</dbReference>
<dbReference type="PROSITE" id="PS00108">
    <property type="entry name" value="PROTEIN_KINASE_ST"/>
    <property type="match status" value="1"/>
</dbReference>
<dbReference type="FunFam" id="3.80.10.10:FF:000288">
    <property type="entry name" value="LRR receptor-like serine/threonine-protein kinase EFR"/>
    <property type="match status" value="1"/>
</dbReference>
<dbReference type="GO" id="GO:0051707">
    <property type="term" value="P:response to other organism"/>
    <property type="evidence" value="ECO:0007669"/>
    <property type="project" value="UniProtKB-ARBA"/>
</dbReference>
<dbReference type="PANTHER" id="PTHR48052">
    <property type="entry name" value="UNNAMED PRODUCT"/>
    <property type="match status" value="1"/>
</dbReference>
<feature type="signal peptide" evidence="24">
    <location>
        <begin position="1"/>
        <end position="23"/>
    </location>
</feature>
<evidence type="ECO:0000259" key="25">
    <source>
        <dbReference type="PROSITE" id="PS50011"/>
    </source>
</evidence>
<dbReference type="Pfam" id="PF08263">
    <property type="entry name" value="LRRNT_2"/>
    <property type="match status" value="1"/>
</dbReference>
<name>A0AA35YGT9_LACSI</name>
<dbReference type="PROSITE" id="PS50011">
    <property type="entry name" value="PROTEIN_KINASE_DOM"/>
    <property type="match status" value="1"/>
</dbReference>
<evidence type="ECO:0000256" key="23">
    <source>
        <dbReference type="SAM" id="Phobius"/>
    </source>
</evidence>
<evidence type="ECO:0000256" key="21">
    <source>
        <dbReference type="ARBA" id="ARBA00048679"/>
    </source>
</evidence>
<evidence type="ECO:0000256" key="22">
    <source>
        <dbReference type="PROSITE-ProRule" id="PRU10141"/>
    </source>
</evidence>
<keyword evidence="17 23" id="KW-0472">Membrane</keyword>
<evidence type="ECO:0000256" key="12">
    <source>
        <dbReference type="ARBA" id="ARBA00022737"/>
    </source>
</evidence>
<feature type="transmembrane region" description="Helical" evidence="23">
    <location>
        <begin position="762"/>
        <end position="786"/>
    </location>
</feature>
<keyword evidence="13 22" id="KW-0547">Nucleotide-binding</keyword>
<dbReference type="SUPFAM" id="SSF52058">
    <property type="entry name" value="L domain-like"/>
    <property type="match status" value="1"/>
</dbReference>
<dbReference type="InterPro" id="IPR000719">
    <property type="entry name" value="Prot_kinase_dom"/>
</dbReference>
<keyword evidence="5" id="KW-1003">Cell membrane</keyword>
<dbReference type="SUPFAM" id="SSF52047">
    <property type="entry name" value="RNI-like"/>
    <property type="match status" value="1"/>
</dbReference>
<evidence type="ECO:0000313" key="26">
    <source>
        <dbReference type="EMBL" id="CAI9273689.1"/>
    </source>
</evidence>
<dbReference type="Pfam" id="PF00069">
    <property type="entry name" value="Pkinase"/>
    <property type="match status" value="1"/>
</dbReference>
<gene>
    <name evidence="26" type="ORF">LSALG_LOCUS13816</name>
</gene>
<dbReference type="FunFam" id="1.10.510.10:FF:000358">
    <property type="entry name" value="Putative leucine-rich repeat receptor-like serine/threonine-protein kinase"/>
    <property type="match status" value="1"/>
</dbReference>
<dbReference type="PANTHER" id="PTHR48052:SF66">
    <property type="entry name" value="OS02G0610000 PROTEIN"/>
    <property type="match status" value="1"/>
</dbReference>
<feature type="binding site" evidence="22">
    <location>
        <position position="844"/>
    </location>
    <ligand>
        <name>ATP</name>
        <dbReference type="ChEBI" id="CHEBI:30616"/>
    </ligand>
</feature>
<dbReference type="PRINTS" id="PR00019">
    <property type="entry name" value="LEURICHRPT"/>
</dbReference>
<evidence type="ECO:0000256" key="9">
    <source>
        <dbReference type="ARBA" id="ARBA00022679"/>
    </source>
</evidence>
<dbReference type="InterPro" id="IPR001611">
    <property type="entry name" value="Leu-rich_rpt"/>
</dbReference>
<dbReference type="Gene3D" id="1.10.510.10">
    <property type="entry name" value="Transferase(Phosphotransferase) domain 1"/>
    <property type="match status" value="1"/>
</dbReference>
<keyword evidence="19" id="KW-0325">Glycoprotein</keyword>
<keyword evidence="11 24" id="KW-0732">Signal</keyword>
<keyword evidence="16 23" id="KW-1133">Transmembrane helix</keyword>
<comment type="catalytic activity">
    <reaction evidence="21">
        <text>L-seryl-[protein] + ATP = O-phospho-L-seryl-[protein] + ADP + H(+)</text>
        <dbReference type="Rhea" id="RHEA:17989"/>
        <dbReference type="Rhea" id="RHEA-COMP:9863"/>
        <dbReference type="Rhea" id="RHEA-COMP:11604"/>
        <dbReference type="ChEBI" id="CHEBI:15378"/>
        <dbReference type="ChEBI" id="CHEBI:29999"/>
        <dbReference type="ChEBI" id="CHEBI:30616"/>
        <dbReference type="ChEBI" id="CHEBI:83421"/>
        <dbReference type="ChEBI" id="CHEBI:456216"/>
        <dbReference type="EC" id="2.7.11.1"/>
    </reaction>
</comment>
<dbReference type="EMBL" id="OX465078">
    <property type="protein sequence ID" value="CAI9273689.1"/>
    <property type="molecule type" value="Genomic_DNA"/>
</dbReference>
<dbReference type="SMART" id="SM00369">
    <property type="entry name" value="LRR_TYP"/>
    <property type="match status" value="8"/>
</dbReference>
<dbReference type="GO" id="GO:0005886">
    <property type="term" value="C:plasma membrane"/>
    <property type="evidence" value="ECO:0007669"/>
    <property type="project" value="UniProtKB-SubCell"/>
</dbReference>
<evidence type="ECO:0000256" key="14">
    <source>
        <dbReference type="ARBA" id="ARBA00022777"/>
    </source>
</evidence>
<proteinExistence type="inferred from homology"/>
<evidence type="ECO:0000256" key="18">
    <source>
        <dbReference type="ARBA" id="ARBA00023170"/>
    </source>
</evidence>
<evidence type="ECO:0000256" key="2">
    <source>
        <dbReference type="ARBA" id="ARBA00008684"/>
    </source>
</evidence>
<comment type="catalytic activity">
    <reaction evidence="20">
        <text>L-threonyl-[protein] + ATP = O-phospho-L-threonyl-[protein] + ADP + H(+)</text>
        <dbReference type="Rhea" id="RHEA:46608"/>
        <dbReference type="Rhea" id="RHEA-COMP:11060"/>
        <dbReference type="Rhea" id="RHEA-COMP:11605"/>
        <dbReference type="ChEBI" id="CHEBI:15378"/>
        <dbReference type="ChEBI" id="CHEBI:30013"/>
        <dbReference type="ChEBI" id="CHEBI:30616"/>
        <dbReference type="ChEBI" id="CHEBI:61977"/>
        <dbReference type="ChEBI" id="CHEBI:456216"/>
        <dbReference type="EC" id="2.7.11.1"/>
    </reaction>
</comment>
<keyword evidence="27" id="KW-1185">Reference proteome</keyword>
<dbReference type="InterPro" id="IPR003591">
    <property type="entry name" value="Leu-rich_rpt_typical-subtyp"/>
</dbReference>
<sequence>MNTRQPTSFSCFVIFLIAASISASIDDGNETDYQALLKFKSMIRNEEALSSWNASFHFCDWSGVSCGRQHRRVTVLLLESQGLQGSLSPHVGNLSFLRFFSLWNNSFQGTIPHEIGRLSRLKDLSLDYNKFSGVIPTNLSHCSKLENLGIGDNKLVGSIPKEISFLSKLTFFYASTNKLTGGIPPVLGNITSMKLFSASENSFGGSIPNTLGHWKSLTNFYCDDCNLHGTIPHELGRLSRLRFLYLGSNEFNGVIPTNLSRCSNLEELELSKNKLVGSIPKEISFLSKLTLFRVYDNNLTGGIPALLGNMTSMEMFSATRNPLGGSIPDTLGRWKSLTQLYLGACNLSGTIPHSIFNLSLLTNFSLAENQLTGSLPSALGTMLPNLRYLQLWGNQLTGTLPPSISNCSKLDFLEVHLNNFSGKLEIDFAEMKDMYFISFGGNNIYGSGGADDMKFIDTLKNCSRLDTLDLFRCTFQGPLPASIGNLSDRLSYLSLGGNRIHGNLPPGIGNLIGLTNLGLEDNQFTGKIPSTIGKLQNLQMASLRYNQFSGPIPDAIGNLSLLTKLWLNSNKLESHIPSSLGNCRNLLELHLDDNQLSGGIPRQLLQLSSLSIILNLSQNNLVGSLPTEVGNLKMLTSLDLSNNNLSGNIPSSIGGCTSLVFLSLKGNLFQGEIPTSLSSMRAVSTLDLSHNNLSGQFPRFLERLPLLEYANLSFNDFQGNVPVIGVFANASAFSVLGNNRLCGGLAEIRLPKCNTKKHNKKLPLFAILILTASTLFTILCFAYVWCKKRKSQPSQSSRDERFMKVSYAQILKATNGFSQANLIGEGGFGSVYKGVLDDTTVAVKVVHLQNRGAHRSFIAECEARRNIRHRNLLKIITSCSSLDFQGNDFKALVYEFMPNGSLHDWLHSSANTSRLNLFQRINILIDVASALDYLHNHCQSSILHCDLKPSNILLDDDMVAHVGDFGLARFLGANSNQNSTSGIRGTIGYAPPEYGVGSEMTSSGDVYSFGILLLEVITGKRPTDDIFNKGLSLHKFAYMALPDHVIDAIDDNLLKFLQEDAIPTQRTIANAKKIEEFLASTIKIGVSCSVDSPPQRMNIKNVVHELQKILDTLQNFHGSLFSHLPK</sequence>
<evidence type="ECO:0000256" key="20">
    <source>
        <dbReference type="ARBA" id="ARBA00047899"/>
    </source>
</evidence>
<evidence type="ECO:0000256" key="24">
    <source>
        <dbReference type="SAM" id="SignalP"/>
    </source>
</evidence>
<accession>A0AA35YGT9</accession>
<feature type="chain" id="PRO_5041253716" description="non-specific serine/threonine protein kinase" evidence="24">
    <location>
        <begin position="24"/>
        <end position="1126"/>
    </location>
</feature>
<dbReference type="SUPFAM" id="SSF56112">
    <property type="entry name" value="Protein kinase-like (PK-like)"/>
    <property type="match status" value="1"/>
</dbReference>
<evidence type="ECO:0000256" key="1">
    <source>
        <dbReference type="ARBA" id="ARBA00004251"/>
    </source>
</evidence>
<evidence type="ECO:0000256" key="3">
    <source>
        <dbReference type="ARBA" id="ARBA00009592"/>
    </source>
</evidence>
<keyword evidence="14" id="KW-0418">Kinase</keyword>
<dbReference type="InterPro" id="IPR017441">
    <property type="entry name" value="Protein_kinase_ATP_BS"/>
</dbReference>
<evidence type="ECO:0000256" key="7">
    <source>
        <dbReference type="ARBA" id="ARBA00022553"/>
    </source>
</evidence>
<dbReference type="GO" id="GO:0005524">
    <property type="term" value="F:ATP binding"/>
    <property type="evidence" value="ECO:0007669"/>
    <property type="project" value="UniProtKB-UniRule"/>
</dbReference>
<dbReference type="Proteomes" id="UP001177003">
    <property type="component" value="Chromosome 2"/>
</dbReference>
<dbReference type="FunFam" id="3.80.10.10:FF:000101">
    <property type="entry name" value="LRR receptor-like serine/threonine-protein kinase ERECTA"/>
    <property type="match status" value="1"/>
</dbReference>
<dbReference type="GO" id="GO:0006952">
    <property type="term" value="P:defense response"/>
    <property type="evidence" value="ECO:0007669"/>
    <property type="project" value="UniProtKB-ARBA"/>
</dbReference>
<dbReference type="InterPro" id="IPR008271">
    <property type="entry name" value="Ser/Thr_kinase_AS"/>
</dbReference>
<evidence type="ECO:0000256" key="8">
    <source>
        <dbReference type="ARBA" id="ARBA00022614"/>
    </source>
</evidence>
<dbReference type="Gene3D" id="3.30.200.20">
    <property type="entry name" value="Phosphorylase Kinase, domain 1"/>
    <property type="match status" value="1"/>
</dbReference>
<feature type="domain" description="Protein kinase" evidence="25">
    <location>
        <begin position="817"/>
        <end position="1110"/>
    </location>
</feature>
<reference evidence="26" key="1">
    <citation type="submission" date="2023-04" db="EMBL/GenBank/DDBJ databases">
        <authorList>
            <person name="Vijverberg K."/>
            <person name="Xiong W."/>
            <person name="Schranz E."/>
        </authorList>
    </citation>
    <scope>NUCLEOTIDE SEQUENCE</scope>
</reference>
<dbReference type="PROSITE" id="PS00107">
    <property type="entry name" value="PROTEIN_KINASE_ATP"/>
    <property type="match status" value="1"/>
</dbReference>
<protein>
    <recommendedName>
        <fullName evidence="4">non-specific serine/threonine protein kinase</fullName>
        <ecNumber evidence="4">2.7.11.1</ecNumber>
    </recommendedName>
</protein>
<dbReference type="InterPro" id="IPR011009">
    <property type="entry name" value="Kinase-like_dom_sf"/>
</dbReference>
<organism evidence="26 27">
    <name type="scientific">Lactuca saligna</name>
    <name type="common">Willowleaf lettuce</name>
    <dbReference type="NCBI Taxonomy" id="75948"/>
    <lineage>
        <taxon>Eukaryota</taxon>
        <taxon>Viridiplantae</taxon>
        <taxon>Streptophyta</taxon>
        <taxon>Embryophyta</taxon>
        <taxon>Tracheophyta</taxon>
        <taxon>Spermatophyta</taxon>
        <taxon>Magnoliopsida</taxon>
        <taxon>eudicotyledons</taxon>
        <taxon>Gunneridae</taxon>
        <taxon>Pentapetalae</taxon>
        <taxon>asterids</taxon>
        <taxon>campanulids</taxon>
        <taxon>Asterales</taxon>
        <taxon>Asteraceae</taxon>
        <taxon>Cichorioideae</taxon>
        <taxon>Cichorieae</taxon>
        <taxon>Lactucinae</taxon>
        <taxon>Lactuca</taxon>
    </lineage>
</organism>
<keyword evidence="15 22" id="KW-0067">ATP-binding</keyword>
<keyword evidence="9" id="KW-0808">Transferase</keyword>
<evidence type="ECO:0000256" key="17">
    <source>
        <dbReference type="ARBA" id="ARBA00023136"/>
    </source>
</evidence>
<comment type="similarity">
    <text evidence="2">Belongs to the protein kinase superfamily. Ser/Thr protein kinase family.</text>
</comment>
<dbReference type="InterPro" id="IPR032675">
    <property type="entry name" value="LRR_dom_sf"/>
</dbReference>
<dbReference type="SMART" id="SM00220">
    <property type="entry name" value="S_TKc"/>
    <property type="match status" value="1"/>
</dbReference>
<evidence type="ECO:0000256" key="10">
    <source>
        <dbReference type="ARBA" id="ARBA00022692"/>
    </source>
</evidence>
<evidence type="ECO:0000313" key="27">
    <source>
        <dbReference type="Proteomes" id="UP001177003"/>
    </source>
</evidence>
<dbReference type="Gene3D" id="3.80.10.10">
    <property type="entry name" value="Ribonuclease Inhibitor"/>
    <property type="match status" value="5"/>
</dbReference>
<evidence type="ECO:0000256" key="19">
    <source>
        <dbReference type="ARBA" id="ARBA00023180"/>
    </source>
</evidence>
<dbReference type="Pfam" id="PF00560">
    <property type="entry name" value="LRR_1"/>
    <property type="match status" value="4"/>
</dbReference>
<comment type="similarity">
    <text evidence="3">Belongs to the RLP family.</text>
</comment>
<evidence type="ECO:0000256" key="6">
    <source>
        <dbReference type="ARBA" id="ARBA00022527"/>
    </source>
</evidence>
<dbReference type="Pfam" id="PF23598">
    <property type="entry name" value="LRR_14"/>
    <property type="match status" value="2"/>
</dbReference>
<keyword evidence="8" id="KW-0433">Leucine-rich repeat</keyword>
<keyword evidence="10 23" id="KW-0812">Transmembrane</keyword>
<dbReference type="FunFam" id="3.30.200.20:FF:000432">
    <property type="entry name" value="LRR receptor-like serine/threonine-protein kinase EFR"/>
    <property type="match status" value="1"/>
</dbReference>
<evidence type="ECO:0000256" key="4">
    <source>
        <dbReference type="ARBA" id="ARBA00012513"/>
    </source>
</evidence>
<dbReference type="AlphaFoldDB" id="A0AA35YGT9"/>
<evidence type="ECO:0000256" key="11">
    <source>
        <dbReference type="ARBA" id="ARBA00022729"/>
    </source>
</evidence>